<dbReference type="Gene3D" id="1.10.260.40">
    <property type="entry name" value="lambda repressor-like DNA-binding domains"/>
    <property type="match status" value="1"/>
</dbReference>
<dbReference type="CDD" id="cd00093">
    <property type="entry name" value="HTH_XRE"/>
    <property type="match status" value="1"/>
</dbReference>
<evidence type="ECO:0000313" key="3">
    <source>
        <dbReference type="Proteomes" id="UP000001727"/>
    </source>
</evidence>
<dbReference type="PROSITE" id="PS50943">
    <property type="entry name" value="HTH_CROC1"/>
    <property type="match status" value="1"/>
</dbReference>
<dbReference type="GO" id="GO:0003677">
    <property type="term" value="F:DNA binding"/>
    <property type="evidence" value="ECO:0007669"/>
    <property type="project" value="InterPro"/>
</dbReference>
<accession>B1VF05</accession>
<protein>
    <submittedName>
        <fullName evidence="2">Putative transcriptional regulator (HTH_3 family)</fullName>
    </submittedName>
</protein>
<keyword evidence="3" id="KW-1185">Reference proteome</keyword>
<dbReference type="AlphaFoldDB" id="B1VF05"/>
<dbReference type="Pfam" id="PF01381">
    <property type="entry name" value="HTH_3"/>
    <property type="match status" value="1"/>
</dbReference>
<gene>
    <name evidence="2" type="ordered locus">cu0384</name>
</gene>
<dbReference type="InterPro" id="IPR001387">
    <property type="entry name" value="Cro/C1-type_HTH"/>
</dbReference>
<feature type="domain" description="HTH cro/C1-type" evidence="1">
    <location>
        <begin position="14"/>
        <end position="68"/>
    </location>
</feature>
<dbReference type="SUPFAM" id="SSF47413">
    <property type="entry name" value="lambda repressor-like DNA-binding domains"/>
    <property type="match status" value="1"/>
</dbReference>
<dbReference type="eggNOG" id="COG1396">
    <property type="taxonomic scope" value="Bacteria"/>
</dbReference>
<dbReference type="KEGG" id="cur:cu0384"/>
<evidence type="ECO:0000259" key="1">
    <source>
        <dbReference type="PROSITE" id="PS50943"/>
    </source>
</evidence>
<proteinExistence type="predicted"/>
<dbReference type="SMART" id="SM00530">
    <property type="entry name" value="HTH_XRE"/>
    <property type="match status" value="1"/>
</dbReference>
<dbReference type="HOGENOM" id="CLU_169514_0_0_11"/>
<sequence length="115" mass="12340">MIHSSGVSEMISAIESALSSAGLSQRDLAARTGLSQSTVHRILKGERNVKMPELIRIADATGCTVAQLTGEGVAKRVVCAARSTNGAKMDVMRQRLLHFMELDAYLDDQAIAKVL</sequence>
<dbReference type="Proteomes" id="UP000001727">
    <property type="component" value="Chromosome"/>
</dbReference>
<dbReference type="EMBL" id="AM942444">
    <property type="protein sequence ID" value="CAQ04344.1"/>
    <property type="molecule type" value="Genomic_DNA"/>
</dbReference>
<name>B1VF05_CORU7</name>
<organism evidence="2 3">
    <name type="scientific">Corynebacterium urealyticum (strain ATCC 43042 / DSM 7109)</name>
    <dbReference type="NCBI Taxonomy" id="504474"/>
    <lineage>
        <taxon>Bacteria</taxon>
        <taxon>Bacillati</taxon>
        <taxon>Actinomycetota</taxon>
        <taxon>Actinomycetes</taxon>
        <taxon>Mycobacteriales</taxon>
        <taxon>Corynebacteriaceae</taxon>
        <taxon>Corynebacterium</taxon>
    </lineage>
</organism>
<dbReference type="STRING" id="504474.cu0384"/>
<reference evidence="2 3" key="1">
    <citation type="journal article" date="2008" name="J. Biotechnol.">
        <title>The lifestyle of Corynebacterium urealyticum derived from its complete genome sequence established by pyrosequencing.</title>
        <authorList>
            <person name="Tauch A."/>
            <person name="Trost E."/>
            <person name="Tilker A."/>
            <person name="Ludewig U."/>
            <person name="Schneiker S."/>
            <person name="Goesmann A."/>
            <person name="Arnold W."/>
            <person name="Bekel T."/>
            <person name="Brinkrolf K."/>
            <person name="Brune I."/>
            <person name="Goetker S."/>
            <person name="Kalinowski J."/>
            <person name="Kamp P.-B."/>
            <person name="Lobo F.P."/>
            <person name="Viehoever P."/>
            <person name="Weisshaar B."/>
            <person name="Soriano F."/>
            <person name="Droege M."/>
            <person name="Puehler A."/>
        </authorList>
    </citation>
    <scope>NUCLEOTIDE SEQUENCE [LARGE SCALE GENOMIC DNA]</scope>
    <source>
        <strain evidence="3">ATCC 43042 / DSM 7109</strain>
    </source>
</reference>
<dbReference type="InterPro" id="IPR010982">
    <property type="entry name" value="Lambda_DNA-bd_dom_sf"/>
</dbReference>
<evidence type="ECO:0000313" key="2">
    <source>
        <dbReference type="EMBL" id="CAQ04344.1"/>
    </source>
</evidence>